<dbReference type="EMBL" id="CP034460">
    <property type="protein sequence ID" value="QBM89779.1"/>
    <property type="molecule type" value="Genomic_DNA"/>
</dbReference>
<feature type="signal peptide" evidence="2">
    <location>
        <begin position="1"/>
        <end position="20"/>
    </location>
</feature>
<sequence length="1029" mass="111117">MKKVIAIVVTILTSVSCASSEVPGLRAKLYNIPYDFEFRNNPKFHESLSTKFALSTETAALTNIDFDLLHKMDSNVFVEEHSGYFVAPIDGIYEFSLDAQIEARFQIGAGDTCHSDAYNSVSTENALKSPGSKNLAVDLKKGNVYPIRVAQYLSKDAESGKPFISLLYMNPKGEYVNDISPYIYQAEAGVAPYSSTGTLKTSVRSCGGIELTGQTILRRVADFDKKKYDIVRDAKTSAFKSTGYVQRLEPQAKIYESIVNLRKFAVEITGFMKVQNSGTYKFEVNLQGAVALQVGQAGQDMANNQPLLALNAKAKPEIRSQKKTLLAEEVYPIRIVFINKRAKAQFALKVYHEKEALDLQTIFYTDSFLSLSNFAVEGSENTSGALSLEVSRSLDTTGEQELGISDVSGDSIDLHYLSALQDSFEEGPSTFTSGNDSLHLDSGTDSFVSLSEFSSSWPSKAPPKGARSRKPRSPSRNQDQIHPSQIEMPSTGLLLQTPEDRANPYEPLTNLDSSYKEPLGTVDAPMFNISSIPSGIVAPVSGFEQPLPVPDASILSVEDDVDSRTLKALTGHIDIPSINSSEVLSRPDEALASYYDLSSEVDEGLALLNHSASRNDFLVDSDDTFVSVNDSLLKDQDLAMRAAIDLKTLEPETPFSESLATKGEEDYLILKGEVEGISTVGDSGTFEALQGAFPVLNDDHSTLSVEQFKYPSPSKTVVQLLGTESNASVSEPCVMALQPSKQALSAVQVQFAPESNVPFLVTSLSGCELQIGELKAQDHIKIAKGQVVTNTLIFGACLEDNGHTLLEEKGALSSSGDLRVEFIDGVANSTRVNIASNFLQQLGGLMLCGNRSIEVGERPFSCGTVQRSFNLTRSSELSLCGTCEVMCPVRKIEVGLSESSEADPADKKLHDSLHSAANTLNFSKSLPYADSQVSILSQIATSLKISGSGLPLSLTCIENCGALTVGSDAEASISTIGNDLSILTSLRRGNTNGSVETLPAAVGNIYDAGAVSKRLRKIFLLAAYVTLLW</sequence>
<feature type="domain" description="PA14" evidence="3">
    <location>
        <begin position="29"/>
        <end position="182"/>
    </location>
</feature>
<evidence type="ECO:0000313" key="5">
    <source>
        <dbReference type="Proteomes" id="UP000292447"/>
    </source>
</evidence>
<dbReference type="Pfam" id="PF10528">
    <property type="entry name" value="GLEYA"/>
    <property type="match status" value="2"/>
</dbReference>
<name>A0A4P6XRQ4_9ASCO</name>
<dbReference type="PROSITE" id="PS51820">
    <property type="entry name" value="PA14"/>
    <property type="match status" value="1"/>
</dbReference>
<dbReference type="SUPFAM" id="SSF56988">
    <property type="entry name" value="Anthrax protective antigen"/>
    <property type="match status" value="1"/>
</dbReference>
<dbReference type="InterPro" id="IPR018871">
    <property type="entry name" value="GLEYA_adhesin_domain"/>
</dbReference>
<dbReference type="AlphaFoldDB" id="A0A4P6XRQ4"/>
<feature type="chain" id="PRO_5020535176" evidence="2">
    <location>
        <begin position="21"/>
        <end position="1029"/>
    </location>
</feature>
<reference evidence="5" key="1">
    <citation type="submission" date="2019-03" db="EMBL/GenBank/DDBJ databases">
        <title>Snf2 controls pulcherriminic acid biosynthesis and connects pigmentation and antifungal activity of the yeast Metschnikowia pulcherrima.</title>
        <authorList>
            <person name="Gore-Lloyd D."/>
            <person name="Sumann I."/>
            <person name="Brachmann A.O."/>
            <person name="Schneeberger K."/>
            <person name="Ortiz-Merino R.A."/>
            <person name="Moreno-Beltran M."/>
            <person name="Schlaefli M."/>
            <person name="Kirner P."/>
            <person name="Santos Kron A."/>
            <person name="Wolfe K.H."/>
            <person name="Piel J."/>
            <person name="Ahrens C.H."/>
            <person name="Henk D."/>
            <person name="Freimoser F.M."/>
        </authorList>
    </citation>
    <scope>NUCLEOTIDE SEQUENCE [LARGE SCALE GENOMIC DNA]</scope>
    <source>
        <strain evidence="5">APC 1.2</strain>
    </source>
</reference>
<gene>
    <name evidence="4" type="primary">MPUL0E00120</name>
    <name evidence="4" type="ORF">METSCH_E00120</name>
</gene>
<evidence type="ECO:0000256" key="2">
    <source>
        <dbReference type="SAM" id="SignalP"/>
    </source>
</evidence>
<evidence type="ECO:0000313" key="4">
    <source>
        <dbReference type="EMBL" id="QBM89779.1"/>
    </source>
</evidence>
<accession>A0A4P6XRQ4</accession>
<dbReference type="Gene3D" id="2.60.120.1560">
    <property type="match status" value="2"/>
</dbReference>
<feature type="compositionally biased region" description="Polar residues" evidence="1">
    <location>
        <begin position="474"/>
        <end position="483"/>
    </location>
</feature>
<feature type="region of interest" description="Disordered" evidence="1">
    <location>
        <begin position="453"/>
        <end position="491"/>
    </location>
</feature>
<keyword evidence="5" id="KW-1185">Reference proteome</keyword>
<protein>
    <submittedName>
        <fullName evidence="4">PA14 domain-containing protein</fullName>
    </submittedName>
</protein>
<evidence type="ECO:0000259" key="3">
    <source>
        <dbReference type="PROSITE" id="PS51820"/>
    </source>
</evidence>
<dbReference type="Proteomes" id="UP000292447">
    <property type="component" value="Chromosome V"/>
</dbReference>
<dbReference type="InterPro" id="IPR037524">
    <property type="entry name" value="PA14/GLEYA"/>
</dbReference>
<proteinExistence type="predicted"/>
<organism evidence="4 5">
    <name type="scientific">Metschnikowia aff. pulcherrima</name>
    <dbReference type="NCBI Taxonomy" id="2163413"/>
    <lineage>
        <taxon>Eukaryota</taxon>
        <taxon>Fungi</taxon>
        <taxon>Dikarya</taxon>
        <taxon>Ascomycota</taxon>
        <taxon>Saccharomycotina</taxon>
        <taxon>Pichiomycetes</taxon>
        <taxon>Metschnikowiaceae</taxon>
        <taxon>Metschnikowia</taxon>
    </lineage>
</organism>
<keyword evidence="2" id="KW-0732">Signal</keyword>
<dbReference type="PROSITE" id="PS51257">
    <property type="entry name" value="PROKAR_LIPOPROTEIN"/>
    <property type="match status" value="1"/>
</dbReference>
<evidence type="ECO:0000256" key="1">
    <source>
        <dbReference type="SAM" id="MobiDB-lite"/>
    </source>
</evidence>